<evidence type="ECO:0000259" key="2">
    <source>
        <dbReference type="Pfam" id="PF07859"/>
    </source>
</evidence>
<sequence length="101" mass="11110">MGSVPTRSELKLANSYFYDKSSCLLAWKIFLPEGEFNLDHPAANPLVPGRGPPLKLMPPTLTVVAELDWMKIVQLRIRRSSARRPAEDASSPGCAEDIASD</sequence>
<feature type="region of interest" description="Disordered" evidence="1">
    <location>
        <begin position="79"/>
        <end position="101"/>
    </location>
</feature>
<organism evidence="3 4">
    <name type="scientific">Digitaria exilis</name>
    <dbReference type="NCBI Taxonomy" id="1010633"/>
    <lineage>
        <taxon>Eukaryota</taxon>
        <taxon>Viridiplantae</taxon>
        <taxon>Streptophyta</taxon>
        <taxon>Embryophyta</taxon>
        <taxon>Tracheophyta</taxon>
        <taxon>Spermatophyta</taxon>
        <taxon>Magnoliopsida</taxon>
        <taxon>Liliopsida</taxon>
        <taxon>Poales</taxon>
        <taxon>Poaceae</taxon>
        <taxon>PACMAD clade</taxon>
        <taxon>Panicoideae</taxon>
        <taxon>Panicodae</taxon>
        <taxon>Paniceae</taxon>
        <taxon>Anthephorinae</taxon>
        <taxon>Digitaria</taxon>
    </lineage>
</organism>
<feature type="domain" description="Alpha/beta hydrolase fold-3" evidence="2">
    <location>
        <begin position="9"/>
        <end position="71"/>
    </location>
</feature>
<comment type="caution">
    <text evidence="3">The sequence shown here is derived from an EMBL/GenBank/DDBJ whole genome shotgun (WGS) entry which is preliminary data.</text>
</comment>
<dbReference type="GO" id="GO:0016787">
    <property type="term" value="F:hydrolase activity"/>
    <property type="evidence" value="ECO:0007669"/>
    <property type="project" value="InterPro"/>
</dbReference>
<dbReference type="Pfam" id="PF07859">
    <property type="entry name" value="Abhydrolase_3"/>
    <property type="match status" value="1"/>
</dbReference>
<proteinExistence type="predicted"/>
<dbReference type="Gene3D" id="3.40.50.1820">
    <property type="entry name" value="alpha/beta hydrolase"/>
    <property type="match status" value="1"/>
</dbReference>
<dbReference type="Proteomes" id="UP000636709">
    <property type="component" value="Unassembled WGS sequence"/>
</dbReference>
<dbReference type="InterPro" id="IPR029058">
    <property type="entry name" value="AB_hydrolase_fold"/>
</dbReference>
<evidence type="ECO:0000313" key="4">
    <source>
        <dbReference type="Proteomes" id="UP000636709"/>
    </source>
</evidence>
<name>A0A835DWB6_9POAL</name>
<evidence type="ECO:0000313" key="3">
    <source>
        <dbReference type="EMBL" id="KAF8643409.1"/>
    </source>
</evidence>
<dbReference type="EMBL" id="JACEFO010003189">
    <property type="protein sequence ID" value="KAF8643409.1"/>
    <property type="molecule type" value="Genomic_DNA"/>
</dbReference>
<protein>
    <recommendedName>
        <fullName evidence="2">Alpha/beta hydrolase fold-3 domain-containing protein</fullName>
    </recommendedName>
</protein>
<evidence type="ECO:0000256" key="1">
    <source>
        <dbReference type="SAM" id="MobiDB-lite"/>
    </source>
</evidence>
<reference evidence="3" key="1">
    <citation type="submission" date="2020-07" db="EMBL/GenBank/DDBJ databases">
        <title>Genome sequence and genetic diversity analysis of an under-domesticated orphan crop, white fonio (Digitaria exilis).</title>
        <authorList>
            <person name="Bennetzen J.L."/>
            <person name="Chen S."/>
            <person name="Ma X."/>
            <person name="Wang X."/>
            <person name="Yssel A.E.J."/>
            <person name="Chaluvadi S.R."/>
            <person name="Johnson M."/>
            <person name="Gangashetty P."/>
            <person name="Hamidou F."/>
            <person name="Sanogo M.D."/>
            <person name="Zwaenepoel A."/>
            <person name="Wallace J."/>
            <person name="Van De Peer Y."/>
            <person name="Van Deynze A."/>
        </authorList>
    </citation>
    <scope>NUCLEOTIDE SEQUENCE</scope>
    <source>
        <tissue evidence="3">Leaves</tissue>
    </source>
</reference>
<keyword evidence="4" id="KW-1185">Reference proteome</keyword>
<dbReference type="InterPro" id="IPR013094">
    <property type="entry name" value="AB_hydrolase_3"/>
</dbReference>
<gene>
    <name evidence="3" type="ORF">HU200_066893</name>
</gene>
<dbReference type="OrthoDB" id="408631at2759"/>
<accession>A0A835DWB6</accession>
<dbReference type="AlphaFoldDB" id="A0A835DWB6"/>